<evidence type="ECO:0000313" key="3">
    <source>
        <dbReference type="EMBL" id="KAK3388058.1"/>
    </source>
</evidence>
<comment type="caution">
    <text evidence="3">The sequence shown here is derived from an EMBL/GenBank/DDBJ whole genome shotgun (WGS) entry which is preliminary data.</text>
</comment>
<accession>A0AAE0U200</accession>
<feature type="non-terminal residue" evidence="3">
    <location>
        <position position="1"/>
    </location>
</feature>
<evidence type="ECO:0000256" key="1">
    <source>
        <dbReference type="SAM" id="MobiDB-lite"/>
    </source>
</evidence>
<feature type="domain" description="PH" evidence="2">
    <location>
        <begin position="1"/>
        <end position="26"/>
    </location>
</feature>
<dbReference type="Proteomes" id="UP001281003">
    <property type="component" value="Unassembled WGS sequence"/>
</dbReference>
<dbReference type="AlphaFoldDB" id="A0AAE0U200"/>
<organism evidence="3 4">
    <name type="scientific">Sordaria brevicollis</name>
    <dbReference type="NCBI Taxonomy" id="83679"/>
    <lineage>
        <taxon>Eukaryota</taxon>
        <taxon>Fungi</taxon>
        <taxon>Dikarya</taxon>
        <taxon>Ascomycota</taxon>
        <taxon>Pezizomycotina</taxon>
        <taxon>Sordariomycetes</taxon>
        <taxon>Sordariomycetidae</taxon>
        <taxon>Sordariales</taxon>
        <taxon>Sordariaceae</taxon>
        <taxon>Sordaria</taxon>
    </lineage>
</organism>
<dbReference type="PROSITE" id="PS50003">
    <property type="entry name" value="PH_DOMAIN"/>
    <property type="match status" value="1"/>
</dbReference>
<evidence type="ECO:0000259" key="2">
    <source>
        <dbReference type="PROSITE" id="PS50003"/>
    </source>
</evidence>
<sequence length="258" mass="30066">DGTFMVITSSRDEMREWVRDVASARRQQSAQGTTEQGTTEQGTTEQVLEDNGVFVGPHQSFQKIYDEIMEGKSSYPAHHQAEILLEAGRIGVWKTLNSHPHHRVDTKEIDIEAWKKSWGTVSPYLRFVELCERLAKEEPDAIGRVEGVNFNELPKNELMRLYINCKTWLNDYEEHSESHDAEKNQLFKRIKDLAQETHEMRINRDRFSEMKLQFMVDKHENLEIVAGYFCDFVKKVATMKWGLAGSEARLRELDEEEE</sequence>
<feature type="region of interest" description="Disordered" evidence="1">
    <location>
        <begin position="24"/>
        <end position="46"/>
    </location>
</feature>
<protein>
    <recommendedName>
        <fullName evidence="2">PH domain-containing protein</fullName>
    </recommendedName>
</protein>
<reference evidence="3" key="1">
    <citation type="journal article" date="2023" name="Mol. Phylogenet. Evol.">
        <title>Genome-scale phylogeny and comparative genomics of the fungal order Sordariales.</title>
        <authorList>
            <person name="Hensen N."/>
            <person name="Bonometti L."/>
            <person name="Westerberg I."/>
            <person name="Brannstrom I.O."/>
            <person name="Guillou S."/>
            <person name="Cros-Aarteil S."/>
            <person name="Calhoun S."/>
            <person name="Haridas S."/>
            <person name="Kuo A."/>
            <person name="Mondo S."/>
            <person name="Pangilinan J."/>
            <person name="Riley R."/>
            <person name="LaButti K."/>
            <person name="Andreopoulos B."/>
            <person name="Lipzen A."/>
            <person name="Chen C."/>
            <person name="Yan M."/>
            <person name="Daum C."/>
            <person name="Ng V."/>
            <person name="Clum A."/>
            <person name="Steindorff A."/>
            <person name="Ohm R.A."/>
            <person name="Martin F."/>
            <person name="Silar P."/>
            <person name="Natvig D.O."/>
            <person name="Lalanne C."/>
            <person name="Gautier V."/>
            <person name="Ament-Velasquez S.L."/>
            <person name="Kruys A."/>
            <person name="Hutchinson M.I."/>
            <person name="Powell A.J."/>
            <person name="Barry K."/>
            <person name="Miller A.N."/>
            <person name="Grigoriev I.V."/>
            <person name="Debuchy R."/>
            <person name="Gladieux P."/>
            <person name="Hiltunen Thoren M."/>
            <person name="Johannesson H."/>
        </authorList>
    </citation>
    <scope>NUCLEOTIDE SEQUENCE</scope>
    <source>
        <strain evidence="3">FGSC 1904</strain>
    </source>
</reference>
<name>A0AAE0U200_SORBR</name>
<proteinExistence type="predicted"/>
<feature type="compositionally biased region" description="Low complexity" evidence="1">
    <location>
        <begin position="31"/>
        <end position="46"/>
    </location>
</feature>
<feature type="non-terminal residue" evidence="3">
    <location>
        <position position="258"/>
    </location>
</feature>
<dbReference type="EMBL" id="JAUTDP010000018">
    <property type="protein sequence ID" value="KAK3388058.1"/>
    <property type="molecule type" value="Genomic_DNA"/>
</dbReference>
<dbReference type="InterPro" id="IPR001849">
    <property type="entry name" value="PH_domain"/>
</dbReference>
<evidence type="ECO:0000313" key="4">
    <source>
        <dbReference type="Proteomes" id="UP001281003"/>
    </source>
</evidence>
<keyword evidence="4" id="KW-1185">Reference proteome</keyword>
<gene>
    <name evidence="3" type="ORF">B0T20DRAFT_337483</name>
</gene>
<reference evidence="3" key="2">
    <citation type="submission" date="2023-07" db="EMBL/GenBank/DDBJ databases">
        <authorList>
            <consortium name="Lawrence Berkeley National Laboratory"/>
            <person name="Haridas S."/>
            <person name="Hensen N."/>
            <person name="Bonometti L."/>
            <person name="Westerberg I."/>
            <person name="Brannstrom I.O."/>
            <person name="Guillou S."/>
            <person name="Cros-Aarteil S."/>
            <person name="Calhoun S."/>
            <person name="Kuo A."/>
            <person name="Mondo S."/>
            <person name="Pangilinan J."/>
            <person name="Riley R."/>
            <person name="LaButti K."/>
            <person name="Andreopoulos B."/>
            <person name="Lipzen A."/>
            <person name="Chen C."/>
            <person name="Yanf M."/>
            <person name="Daum C."/>
            <person name="Ng V."/>
            <person name="Clum A."/>
            <person name="Steindorff A."/>
            <person name="Ohm R."/>
            <person name="Martin F."/>
            <person name="Silar P."/>
            <person name="Natvig D."/>
            <person name="Lalanne C."/>
            <person name="Gautier V."/>
            <person name="Ament-velasquez S.L."/>
            <person name="Kruys A."/>
            <person name="Hutchinson M.I."/>
            <person name="Powell A.J."/>
            <person name="Barry K."/>
            <person name="Miller A.N."/>
            <person name="Grigoriev I.V."/>
            <person name="Debuchy R."/>
            <person name="Gladieux P."/>
            <person name="Thoren M.H."/>
            <person name="Johannesson H."/>
        </authorList>
    </citation>
    <scope>NUCLEOTIDE SEQUENCE</scope>
    <source>
        <strain evidence="3">FGSC 1904</strain>
    </source>
</reference>